<dbReference type="GO" id="GO:0016020">
    <property type="term" value="C:membrane"/>
    <property type="evidence" value="ECO:0007669"/>
    <property type="project" value="InterPro"/>
</dbReference>
<dbReference type="InterPro" id="IPR010574">
    <property type="entry name" value="Ala_export_AlaE"/>
</dbReference>
<keyword evidence="2" id="KW-1003">Cell membrane</keyword>
<evidence type="ECO:0000256" key="5">
    <source>
        <dbReference type="ARBA" id="ARBA00022970"/>
    </source>
</evidence>
<evidence type="ECO:0000256" key="4">
    <source>
        <dbReference type="ARBA" id="ARBA00022692"/>
    </source>
</evidence>
<evidence type="ECO:0000256" key="3">
    <source>
        <dbReference type="ARBA" id="ARBA00022519"/>
    </source>
</evidence>
<evidence type="ECO:0000256" key="8">
    <source>
        <dbReference type="SAM" id="Phobius"/>
    </source>
</evidence>
<keyword evidence="5" id="KW-0029">Amino-acid transport</keyword>
<evidence type="ECO:0000313" key="10">
    <source>
        <dbReference type="Proteomes" id="UP000245506"/>
    </source>
</evidence>
<evidence type="ECO:0000256" key="2">
    <source>
        <dbReference type="ARBA" id="ARBA00022475"/>
    </source>
</evidence>
<gene>
    <name evidence="9" type="ORF">DKT75_15500</name>
</gene>
<evidence type="ECO:0000256" key="6">
    <source>
        <dbReference type="ARBA" id="ARBA00022989"/>
    </source>
</evidence>
<comment type="caution">
    <text evidence="9">The sequence shown here is derived from an EMBL/GenBank/DDBJ whole genome shotgun (WGS) entry which is preliminary data.</text>
</comment>
<evidence type="ECO:0000256" key="1">
    <source>
        <dbReference type="ARBA" id="ARBA00022448"/>
    </source>
</evidence>
<keyword evidence="6 8" id="KW-1133">Transmembrane helix</keyword>
<keyword evidence="3" id="KW-0997">Cell inner membrane</keyword>
<dbReference type="Pfam" id="PF06610">
    <property type="entry name" value="AlaE"/>
    <property type="match status" value="1"/>
</dbReference>
<protein>
    <submittedName>
        <fullName evidence="9">L-alanine exporter AlaE</fullName>
    </submittedName>
</protein>
<keyword evidence="1" id="KW-0813">Transport</keyword>
<keyword evidence="7 8" id="KW-0472">Membrane</keyword>
<accession>A0A317CF66</accession>
<proteinExistence type="predicted"/>
<reference evidence="9 10" key="1">
    <citation type="submission" date="2018-05" db="EMBL/GenBank/DDBJ databases">
        <title>Leucothrix arctica sp. nov., isolated from Arctic seawater.</title>
        <authorList>
            <person name="Choi A."/>
            <person name="Baek K."/>
        </authorList>
    </citation>
    <scope>NUCLEOTIDE SEQUENCE [LARGE SCALE GENOMIC DNA]</scope>
    <source>
        <strain evidence="9 10">IMCC9719</strain>
    </source>
</reference>
<dbReference type="EMBL" id="QGKL01000039">
    <property type="protein sequence ID" value="PWQ94802.1"/>
    <property type="molecule type" value="Genomic_DNA"/>
</dbReference>
<feature type="transmembrane region" description="Helical" evidence="8">
    <location>
        <begin position="37"/>
        <end position="55"/>
    </location>
</feature>
<sequence>MRSFIIDTVATVVFFTILAATTEIFIAGMAFSEMLTTRLIMIPMMVLTGRPYGVWRDWAFKVTNPTNVWSKTLIDSLAFMSFQLPIYAITLVIAGADGSEILTLMASVSLIMLVISRPFGLYLEKVRAWTGVTTP</sequence>
<evidence type="ECO:0000256" key="7">
    <source>
        <dbReference type="ARBA" id="ARBA00023136"/>
    </source>
</evidence>
<dbReference type="GO" id="GO:0034639">
    <property type="term" value="F:L-amino acid efflux transmembrane transporter activity"/>
    <property type="evidence" value="ECO:0007669"/>
    <property type="project" value="InterPro"/>
</dbReference>
<organism evidence="9 10">
    <name type="scientific">Leucothrix arctica</name>
    <dbReference type="NCBI Taxonomy" id="1481894"/>
    <lineage>
        <taxon>Bacteria</taxon>
        <taxon>Pseudomonadati</taxon>
        <taxon>Pseudomonadota</taxon>
        <taxon>Gammaproteobacteria</taxon>
        <taxon>Thiotrichales</taxon>
        <taxon>Thiotrichaceae</taxon>
        <taxon>Leucothrix</taxon>
    </lineage>
</organism>
<keyword evidence="10" id="KW-1185">Reference proteome</keyword>
<name>A0A317CF66_9GAMM</name>
<dbReference type="Proteomes" id="UP000245506">
    <property type="component" value="Unassembled WGS sequence"/>
</dbReference>
<keyword evidence="4 8" id="KW-0812">Transmembrane</keyword>
<evidence type="ECO:0000313" key="9">
    <source>
        <dbReference type="EMBL" id="PWQ94802.1"/>
    </source>
</evidence>
<feature type="transmembrane region" description="Helical" evidence="8">
    <location>
        <begin position="101"/>
        <end position="123"/>
    </location>
</feature>
<feature type="transmembrane region" description="Helical" evidence="8">
    <location>
        <begin position="12"/>
        <end position="31"/>
    </location>
</feature>
<feature type="transmembrane region" description="Helical" evidence="8">
    <location>
        <begin position="76"/>
        <end position="95"/>
    </location>
</feature>
<dbReference type="OrthoDB" id="9006207at2"/>
<dbReference type="AlphaFoldDB" id="A0A317CF66"/>